<keyword evidence="2" id="KW-1185">Reference proteome</keyword>
<gene>
    <name evidence="1" type="ORF">FMOSSE_LOCUS5114</name>
</gene>
<dbReference type="EMBL" id="CAJVPP010000930">
    <property type="protein sequence ID" value="CAG8522728.1"/>
    <property type="molecule type" value="Genomic_DNA"/>
</dbReference>
<reference evidence="1" key="1">
    <citation type="submission" date="2021-06" db="EMBL/GenBank/DDBJ databases">
        <authorList>
            <person name="Kallberg Y."/>
            <person name="Tangrot J."/>
            <person name="Rosling A."/>
        </authorList>
    </citation>
    <scope>NUCLEOTIDE SEQUENCE</scope>
    <source>
        <strain evidence="1">87-6 pot B 2015</strain>
    </source>
</reference>
<accession>A0A9N9ABA0</accession>
<protein>
    <submittedName>
        <fullName evidence="1">2168_t:CDS:1</fullName>
    </submittedName>
</protein>
<name>A0A9N9ABA0_FUNMO</name>
<comment type="caution">
    <text evidence="1">The sequence shown here is derived from an EMBL/GenBank/DDBJ whole genome shotgun (WGS) entry which is preliminary data.</text>
</comment>
<organism evidence="1 2">
    <name type="scientific">Funneliformis mosseae</name>
    <name type="common">Endomycorrhizal fungus</name>
    <name type="synonym">Glomus mosseae</name>
    <dbReference type="NCBI Taxonomy" id="27381"/>
    <lineage>
        <taxon>Eukaryota</taxon>
        <taxon>Fungi</taxon>
        <taxon>Fungi incertae sedis</taxon>
        <taxon>Mucoromycota</taxon>
        <taxon>Glomeromycotina</taxon>
        <taxon>Glomeromycetes</taxon>
        <taxon>Glomerales</taxon>
        <taxon>Glomeraceae</taxon>
        <taxon>Funneliformis</taxon>
    </lineage>
</organism>
<proteinExistence type="predicted"/>
<dbReference type="Proteomes" id="UP000789375">
    <property type="component" value="Unassembled WGS sequence"/>
</dbReference>
<sequence>MEAFDDEKSSRFTHSQAIFNRWKAPAFVLISSRIILPAMAFTLKIPSSIVRSERSKKLPLKS</sequence>
<evidence type="ECO:0000313" key="2">
    <source>
        <dbReference type="Proteomes" id="UP000789375"/>
    </source>
</evidence>
<evidence type="ECO:0000313" key="1">
    <source>
        <dbReference type="EMBL" id="CAG8522728.1"/>
    </source>
</evidence>
<dbReference type="AlphaFoldDB" id="A0A9N9ABA0"/>